<dbReference type="Gene3D" id="3.30.450.40">
    <property type="match status" value="1"/>
</dbReference>
<feature type="domain" description="GGDEF" evidence="2">
    <location>
        <begin position="99"/>
        <end position="231"/>
    </location>
</feature>
<dbReference type="NCBIfam" id="TIGR00254">
    <property type="entry name" value="GGDEF"/>
    <property type="match status" value="1"/>
</dbReference>
<evidence type="ECO:0000313" key="3">
    <source>
        <dbReference type="EMBL" id="NHC16378.1"/>
    </source>
</evidence>
<name>A0ABX0GZH4_9ACTN</name>
<dbReference type="InterPro" id="IPR001633">
    <property type="entry name" value="EAL_dom"/>
</dbReference>
<sequence length="505" mass="53472">GARATMDALGIRSSAAVTVAGDTGPWGALVAHGSSPDAFGPDDLHFLQAVANVVAALLARARVEEELQLRATHDALTGLPGRELLRERLSAAVAGPDAGPVGLLLLDLNGFKDVNDSLGHHVGDDVLRQVAPRLGVPLTPLDTVARLGGDEFAICLAAPRTTDELLEMTGRISDLLHGTYETPFGPVSLGGSVGAAIAPAHGTDAHMLLRHADQAMYRAKREATGWAVYDPQLDEDPTSRLRAVNELRGAIAAHEITLAYQPIVHLPTETVRSVEALARWTSPTRGPQSPAEFVALAERSGLIGDLTDEIVRMACRQAARWLADGRELAVAVNLPGSVLAQPGYADRLARHAELAGIPPALLSVEVTETTLVSEAAVATLRRLVDRGMQVLVDDFGTGYSSLGRLKQLPVQTLKIDRSFITGLAEDRADLAIVRSVVALAEELGLDVVAEGVETPEVADALRALGVPRAQGYLYARPLPPHDLEAWLDTRPAPGRLGSLAERRSA</sequence>
<evidence type="ECO:0000259" key="2">
    <source>
        <dbReference type="PROSITE" id="PS50887"/>
    </source>
</evidence>
<dbReference type="InterPro" id="IPR029787">
    <property type="entry name" value="Nucleotide_cyclase"/>
</dbReference>
<dbReference type="SMART" id="SM00052">
    <property type="entry name" value="EAL"/>
    <property type="match status" value="1"/>
</dbReference>
<reference evidence="3 4" key="1">
    <citation type="submission" date="2020-03" db="EMBL/GenBank/DDBJ databases">
        <title>Two novel Motilibacter sp.</title>
        <authorList>
            <person name="Liu S."/>
        </authorList>
    </citation>
    <scope>NUCLEOTIDE SEQUENCE [LARGE SCALE GENOMIC DNA]</scope>
    <source>
        <strain evidence="3 4">E257</strain>
    </source>
</reference>
<dbReference type="SUPFAM" id="SSF55781">
    <property type="entry name" value="GAF domain-like"/>
    <property type="match status" value="1"/>
</dbReference>
<dbReference type="CDD" id="cd01948">
    <property type="entry name" value="EAL"/>
    <property type="match status" value="1"/>
</dbReference>
<dbReference type="CDD" id="cd01949">
    <property type="entry name" value="GGDEF"/>
    <property type="match status" value="1"/>
</dbReference>
<dbReference type="Pfam" id="PF01590">
    <property type="entry name" value="GAF"/>
    <property type="match status" value="1"/>
</dbReference>
<gene>
    <name evidence="3" type="ORF">G9H71_21565</name>
</gene>
<proteinExistence type="predicted"/>
<dbReference type="Pfam" id="PF00990">
    <property type="entry name" value="GGDEF"/>
    <property type="match status" value="1"/>
</dbReference>
<protein>
    <submittedName>
        <fullName evidence="3">EAL domain-containing protein</fullName>
    </submittedName>
</protein>
<dbReference type="Proteomes" id="UP000800981">
    <property type="component" value="Unassembled WGS sequence"/>
</dbReference>
<dbReference type="Pfam" id="PF00563">
    <property type="entry name" value="EAL"/>
    <property type="match status" value="1"/>
</dbReference>
<dbReference type="PANTHER" id="PTHR33121">
    <property type="entry name" value="CYCLIC DI-GMP PHOSPHODIESTERASE PDEF"/>
    <property type="match status" value="1"/>
</dbReference>
<keyword evidence="4" id="KW-1185">Reference proteome</keyword>
<dbReference type="PROSITE" id="PS50887">
    <property type="entry name" value="GGDEF"/>
    <property type="match status" value="1"/>
</dbReference>
<organism evidence="3 4">
    <name type="scientific">Motilibacter deserti</name>
    <dbReference type="NCBI Taxonomy" id="2714956"/>
    <lineage>
        <taxon>Bacteria</taxon>
        <taxon>Bacillati</taxon>
        <taxon>Actinomycetota</taxon>
        <taxon>Actinomycetes</taxon>
        <taxon>Motilibacterales</taxon>
        <taxon>Motilibacteraceae</taxon>
        <taxon>Motilibacter</taxon>
    </lineage>
</organism>
<dbReference type="Gene3D" id="3.30.70.270">
    <property type="match status" value="1"/>
</dbReference>
<dbReference type="RefSeq" id="WP_166284825.1">
    <property type="nucleotide sequence ID" value="NZ_JAANNP010000147.1"/>
</dbReference>
<dbReference type="PROSITE" id="PS50883">
    <property type="entry name" value="EAL"/>
    <property type="match status" value="1"/>
</dbReference>
<feature type="domain" description="EAL" evidence="1">
    <location>
        <begin position="240"/>
        <end position="491"/>
    </location>
</feature>
<dbReference type="InterPro" id="IPR035919">
    <property type="entry name" value="EAL_sf"/>
</dbReference>
<accession>A0ABX0GZH4</accession>
<dbReference type="Gene3D" id="3.20.20.450">
    <property type="entry name" value="EAL domain"/>
    <property type="match status" value="1"/>
</dbReference>
<dbReference type="InterPro" id="IPR003018">
    <property type="entry name" value="GAF"/>
</dbReference>
<comment type="caution">
    <text evidence="3">The sequence shown here is derived from an EMBL/GenBank/DDBJ whole genome shotgun (WGS) entry which is preliminary data.</text>
</comment>
<dbReference type="InterPro" id="IPR043128">
    <property type="entry name" value="Rev_trsase/Diguanyl_cyclase"/>
</dbReference>
<evidence type="ECO:0000259" key="1">
    <source>
        <dbReference type="PROSITE" id="PS50883"/>
    </source>
</evidence>
<feature type="non-terminal residue" evidence="3">
    <location>
        <position position="1"/>
    </location>
</feature>
<dbReference type="InterPro" id="IPR029016">
    <property type="entry name" value="GAF-like_dom_sf"/>
</dbReference>
<dbReference type="InterPro" id="IPR050706">
    <property type="entry name" value="Cyclic-di-GMP_PDE-like"/>
</dbReference>
<dbReference type="SUPFAM" id="SSF55073">
    <property type="entry name" value="Nucleotide cyclase"/>
    <property type="match status" value="1"/>
</dbReference>
<dbReference type="SMART" id="SM00267">
    <property type="entry name" value="GGDEF"/>
    <property type="match status" value="1"/>
</dbReference>
<dbReference type="EMBL" id="JAANNP010000147">
    <property type="protein sequence ID" value="NHC16378.1"/>
    <property type="molecule type" value="Genomic_DNA"/>
</dbReference>
<dbReference type="InterPro" id="IPR000160">
    <property type="entry name" value="GGDEF_dom"/>
</dbReference>
<dbReference type="PANTHER" id="PTHR33121:SF70">
    <property type="entry name" value="SIGNALING PROTEIN YKOW"/>
    <property type="match status" value="1"/>
</dbReference>
<evidence type="ECO:0000313" key="4">
    <source>
        <dbReference type="Proteomes" id="UP000800981"/>
    </source>
</evidence>
<dbReference type="SUPFAM" id="SSF141868">
    <property type="entry name" value="EAL domain-like"/>
    <property type="match status" value="1"/>
</dbReference>